<evidence type="ECO:0000256" key="2">
    <source>
        <dbReference type="ARBA" id="ARBA00022741"/>
    </source>
</evidence>
<accession>A0A0M2GVK4</accession>
<sequence>MDPTDRALLTDLQRLVQRLNELPDTREPAETPLGAVVRAHLGVDPRSVPVTTEQVSAHRLADVDIALSIIAAEDPDSRLVGVSGGMERHHEDSQNLFAHRYTTFAPGPVEYVSTATGPDSTRQTVSFGLHLFRVGDAPVTVLVRNASRMHGREAVTLEVFTAERDTATQLIARVHRLMTERSVIRGNVVGFAADEFGQGMGELTFLPRPDVGRGDVILPEGVLDSIRGHVIGIGEHAERLRAAGQHLKRGVLVYGPPGTGKTLTVAHLLAETPERTAIILQGGSLRFVAEAARLARAMTPALLVFEDVDLVAMERGMFGGPQPLLFEILDALDGVAGDADIAFLLTTNRADVLEPALAQRPGRVDLAVEVPLPDTAARRALLGLYARDTALSSEALDAAAGRSEGVTASFAKELVRRAALRAALAGEELGDEALARALDEMLHAAESLSRSLVGGHGAESTEPEGPTTFGTFGAYSPFPG</sequence>
<dbReference type="Proteomes" id="UP000033956">
    <property type="component" value="Unassembled WGS sequence"/>
</dbReference>
<dbReference type="GO" id="GO:0005524">
    <property type="term" value="F:ATP binding"/>
    <property type="evidence" value="ECO:0007669"/>
    <property type="project" value="UniProtKB-KW"/>
</dbReference>
<dbReference type="PANTHER" id="PTHR23073">
    <property type="entry name" value="26S PROTEASOME REGULATORY SUBUNIT"/>
    <property type="match status" value="1"/>
</dbReference>
<protein>
    <submittedName>
        <fullName evidence="6">ATP-dependent zinc metalloprotease FtsH 3</fullName>
        <ecNumber evidence="6">3.4.24.-</ecNumber>
    </submittedName>
</protein>
<dbReference type="PATRIC" id="fig|92835.4.peg.3491"/>
<comment type="similarity">
    <text evidence="1">Belongs to the AAA ATPase family.</text>
</comment>
<dbReference type="RefSeq" id="WP_045277309.1">
    <property type="nucleotide sequence ID" value="NZ_BAAAUP010000002.1"/>
</dbReference>
<dbReference type="InterPro" id="IPR027417">
    <property type="entry name" value="P-loop_NTPase"/>
</dbReference>
<name>A0A0M2GVK4_9MICO</name>
<dbReference type="OrthoDB" id="9809379at2"/>
<dbReference type="EC" id="3.4.24.-" evidence="6"/>
<evidence type="ECO:0000256" key="1">
    <source>
        <dbReference type="ARBA" id="ARBA00006914"/>
    </source>
</evidence>
<keyword evidence="3" id="KW-0067">ATP-binding</keyword>
<comment type="caution">
    <text evidence="6">The sequence shown here is derived from an EMBL/GenBank/DDBJ whole genome shotgun (WGS) entry which is preliminary data.</text>
</comment>
<feature type="domain" description="AAA+ ATPase" evidence="5">
    <location>
        <begin position="247"/>
        <end position="374"/>
    </location>
</feature>
<keyword evidence="6" id="KW-0482">Metalloprotease</keyword>
<dbReference type="SMART" id="SM00382">
    <property type="entry name" value="AAA"/>
    <property type="match status" value="1"/>
</dbReference>
<dbReference type="Gene3D" id="3.40.50.300">
    <property type="entry name" value="P-loop containing nucleotide triphosphate hydrolases"/>
    <property type="match status" value="1"/>
</dbReference>
<feature type="region of interest" description="Disordered" evidence="4">
    <location>
        <begin position="453"/>
        <end position="480"/>
    </location>
</feature>
<dbReference type="GO" id="GO:0016887">
    <property type="term" value="F:ATP hydrolysis activity"/>
    <property type="evidence" value="ECO:0007669"/>
    <property type="project" value="InterPro"/>
</dbReference>
<keyword evidence="6" id="KW-0645">Protease</keyword>
<dbReference type="Pfam" id="PF00004">
    <property type="entry name" value="AAA"/>
    <property type="match status" value="1"/>
</dbReference>
<dbReference type="SUPFAM" id="SSF52540">
    <property type="entry name" value="P-loop containing nucleoside triphosphate hydrolases"/>
    <property type="match status" value="1"/>
</dbReference>
<evidence type="ECO:0000256" key="3">
    <source>
        <dbReference type="ARBA" id="ARBA00022840"/>
    </source>
</evidence>
<dbReference type="STRING" id="92835.RS81_03454"/>
<dbReference type="Gene3D" id="1.10.8.60">
    <property type="match status" value="1"/>
</dbReference>
<keyword evidence="2" id="KW-0547">Nucleotide-binding</keyword>
<keyword evidence="6" id="KW-0378">Hydrolase</keyword>
<evidence type="ECO:0000259" key="5">
    <source>
        <dbReference type="SMART" id="SM00382"/>
    </source>
</evidence>
<dbReference type="InterPro" id="IPR050221">
    <property type="entry name" value="26S_Proteasome_ATPase"/>
</dbReference>
<reference evidence="6 7" key="1">
    <citation type="submission" date="2015-02" db="EMBL/GenBank/DDBJ databases">
        <title>Draft genome sequences of ten Microbacterium spp. with emphasis on heavy metal contaminated environments.</title>
        <authorList>
            <person name="Corretto E."/>
        </authorList>
    </citation>
    <scope>NUCLEOTIDE SEQUENCE [LARGE SCALE GENOMIC DNA]</scope>
    <source>
        <strain evidence="6 7">DSM 12510</strain>
    </source>
</reference>
<dbReference type="InterPro" id="IPR003959">
    <property type="entry name" value="ATPase_AAA_core"/>
</dbReference>
<dbReference type="GO" id="GO:0008237">
    <property type="term" value="F:metallopeptidase activity"/>
    <property type="evidence" value="ECO:0007669"/>
    <property type="project" value="UniProtKB-KW"/>
</dbReference>
<dbReference type="EMBL" id="JYIZ01000057">
    <property type="protein sequence ID" value="KJL37696.1"/>
    <property type="molecule type" value="Genomic_DNA"/>
</dbReference>
<dbReference type="AlphaFoldDB" id="A0A0M2GVK4"/>
<evidence type="ECO:0000313" key="6">
    <source>
        <dbReference type="EMBL" id="KJL37696.1"/>
    </source>
</evidence>
<evidence type="ECO:0000313" key="7">
    <source>
        <dbReference type="Proteomes" id="UP000033956"/>
    </source>
</evidence>
<organism evidence="6 7">
    <name type="scientific">Microbacterium terrae</name>
    <dbReference type="NCBI Taxonomy" id="69369"/>
    <lineage>
        <taxon>Bacteria</taxon>
        <taxon>Bacillati</taxon>
        <taxon>Actinomycetota</taxon>
        <taxon>Actinomycetes</taxon>
        <taxon>Micrococcales</taxon>
        <taxon>Microbacteriaceae</taxon>
        <taxon>Microbacterium</taxon>
    </lineage>
</organism>
<dbReference type="CDD" id="cd19481">
    <property type="entry name" value="RecA-like_protease"/>
    <property type="match status" value="1"/>
</dbReference>
<dbReference type="InterPro" id="IPR003593">
    <property type="entry name" value="AAA+_ATPase"/>
</dbReference>
<proteinExistence type="inferred from homology"/>
<evidence type="ECO:0000256" key="4">
    <source>
        <dbReference type="SAM" id="MobiDB-lite"/>
    </source>
</evidence>
<gene>
    <name evidence="6" type="primary">ftsH3</name>
    <name evidence="6" type="ORF">RS81_03454</name>
</gene>
<keyword evidence="7" id="KW-1185">Reference proteome</keyword>